<keyword evidence="2" id="KW-0472">Membrane</keyword>
<dbReference type="InterPro" id="IPR011853">
    <property type="entry name" value="TRAP_DctM-Dct_fused"/>
</dbReference>
<keyword evidence="1" id="KW-0813">Transport</keyword>
<feature type="domain" description="TRAP C4-dicarboxylate transport system permease DctM subunit" evidence="3">
    <location>
        <begin position="111"/>
        <end position="526"/>
    </location>
</feature>
<dbReference type="NCBIfam" id="TIGR02123">
    <property type="entry name" value="TRAP_fused"/>
    <property type="match status" value="1"/>
</dbReference>
<feature type="transmembrane region" description="Helical" evidence="2">
    <location>
        <begin position="12"/>
        <end position="30"/>
    </location>
</feature>
<feature type="transmembrane region" description="Helical" evidence="2">
    <location>
        <begin position="333"/>
        <end position="355"/>
    </location>
</feature>
<dbReference type="PANTHER" id="PTHR43849:SF2">
    <property type="entry name" value="BLL3936 PROTEIN"/>
    <property type="match status" value="1"/>
</dbReference>
<evidence type="ECO:0000259" key="3">
    <source>
        <dbReference type="Pfam" id="PF06808"/>
    </source>
</evidence>
<keyword evidence="2" id="KW-0812">Transmembrane</keyword>
<gene>
    <name evidence="4" type="ORF">QLQ84_01675</name>
</gene>
<protein>
    <submittedName>
        <fullName evidence="4">TRAP transporter fused permease subunit</fullName>
    </submittedName>
</protein>
<feature type="transmembrane region" description="Helical" evidence="2">
    <location>
        <begin position="519"/>
        <end position="537"/>
    </location>
</feature>
<dbReference type="InterPro" id="IPR010656">
    <property type="entry name" value="DctM"/>
</dbReference>
<feature type="transmembrane region" description="Helical" evidence="2">
    <location>
        <begin position="36"/>
        <end position="57"/>
    </location>
</feature>
<evidence type="ECO:0000313" key="4">
    <source>
        <dbReference type="EMBL" id="MDI5932490.1"/>
    </source>
</evidence>
<reference evidence="4 5" key="1">
    <citation type="submission" date="2023-04" db="EMBL/GenBank/DDBJ databases">
        <title>Halomonas strains isolated from rhizosphere soil.</title>
        <authorList>
            <person name="Xu L."/>
            <person name="Sun J.-Q."/>
        </authorList>
    </citation>
    <scope>NUCLEOTIDE SEQUENCE [LARGE SCALE GENOMIC DNA]</scope>
    <source>
        <strain evidence="4 5">LN1S58</strain>
    </source>
</reference>
<dbReference type="RefSeq" id="WP_282720055.1">
    <property type="nucleotide sequence ID" value="NZ_JASCQO010000009.1"/>
</dbReference>
<keyword evidence="1" id="KW-0997">Cell inner membrane</keyword>
<accession>A0ABT6VES2</accession>
<feature type="transmembrane region" description="Helical" evidence="2">
    <location>
        <begin position="549"/>
        <end position="568"/>
    </location>
</feature>
<dbReference type="Pfam" id="PF06808">
    <property type="entry name" value="DctM"/>
    <property type="match status" value="1"/>
</dbReference>
<evidence type="ECO:0000313" key="5">
    <source>
        <dbReference type="Proteomes" id="UP001244242"/>
    </source>
</evidence>
<feature type="transmembrane region" description="Helical" evidence="2">
    <location>
        <begin position="126"/>
        <end position="147"/>
    </location>
</feature>
<evidence type="ECO:0000256" key="2">
    <source>
        <dbReference type="SAM" id="Phobius"/>
    </source>
</evidence>
<feature type="transmembrane region" description="Helical" evidence="2">
    <location>
        <begin position="104"/>
        <end position="119"/>
    </location>
</feature>
<evidence type="ECO:0000256" key="1">
    <source>
        <dbReference type="RuleBase" id="RU369079"/>
    </source>
</evidence>
<feature type="transmembrane region" description="Helical" evidence="2">
    <location>
        <begin position="399"/>
        <end position="423"/>
    </location>
</feature>
<organism evidence="4 5">
    <name type="scientific">Halomonas kalidii</name>
    <dbReference type="NCBI Taxonomy" id="3043293"/>
    <lineage>
        <taxon>Bacteria</taxon>
        <taxon>Pseudomonadati</taxon>
        <taxon>Pseudomonadota</taxon>
        <taxon>Gammaproteobacteria</taxon>
        <taxon>Oceanospirillales</taxon>
        <taxon>Halomonadaceae</taxon>
        <taxon>Halomonas</taxon>
    </lineage>
</organism>
<feature type="transmembrane region" description="Helical" evidence="2">
    <location>
        <begin position="64"/>
        <end position="84"/>
    </location>
</feature>
<feature type="transmembrane region" description="Helical" evidence="2">
    <location>
        <begin position="167"/>
        <end position="190"/>
    </location>
</feature>
<feature type="transmembrane region" description="Helical" evidence="2">
    <location>
        <begin position="483"/>
        <end position="507"/>
    </location>
</feature>
<keyword evidence="1" id="KW-1003">Cell membrane</keyword>
<proteinExistence type="predicted"/>
<feature type="transmembrane region" description="Helical" evidence="2">
    <location>
        <begin position="429"/>
        <end position="451"/>
    </location>
</feature>
<comment type="caution">
    <text evidence="4">The sequence shown here is derived from an EMBL/GenBank/DDBJ whole genome shotgun (WGS) entry which is preliminary data.</text>
</comment>
<sequence length="633" mass="67668">MVNNRNYKDGLIKAVCVIMATYFFWIAMTGMPEPMIVRSIFVSFVLFLGFLGAGVATQKKTGSVGWYNWIFAFFGAASSLYIHLEYDRISSRLIHLDEVTFGDWFFGVGTILLVLELTRRTAGNSLLIIILSIVLYTLFGNLLPGNLHHPGIAVESLLEQLFLSTNGLYGSLTSLGLAEVFMFIMFGAFLQTAGGMEFFTRVAEAATKRAKGGPAKASVLGSAMFGGISGSGVANVYATGAVTIPLMQRAGFRPQFAAATESVSSALGQLIPPIMGASAFIIAQYSRTSYIDVATAALVPAFLYIFAIYAAVHMETNRLGIGLFRRFENPPSMISTMRDYGHLVLPLALLVYLLILRHSAYYSATMATLAVIALSVLRPTTRMAPKILIDAIETGIRRIVSLTAILLSAGLAVSALTATGTVFGISAMIINLAQGHLLVVAILVAATTILLGMGLPPVGAFLIAAVFGAPALTELGVEPFTAYMFIFMFSVVALITPPVCLTSFAAASIAEADFMKTGVQGFFLALPAYLIPFIIIYDPIYLNPFDQSLASGLMALATALIGIISLAGCSIGHFVTKVPWILRGALLISALVLLWPGLFTDVVGATGFVFITIIQLLRKSKQERRGGNTAKAV</sequence>
<keyword evidence="2" id="KW-1133">Transmembrane helix</keyword>
<feature type="transmembrane region" description="Helical" evidence="2">
    <location>
        <begin position="458"/>
        <end position="477"/>
    </location>
</feature>
<dbReference type="Proteomes" id="UP001244242">
    <property type="component" value="Unassembled WGS sequence"/>
</dbReference>
<name>A0ABT6VES2_9GAMM</name>
<comment type="subcellular location">
    <subcellularLocation>
        <location evidence="1">Cell inner membrane</location>
        <topology evidence="1">Multi-pass membrane protein</topology>
    </subcellularLocation>
</comment>
<feature type="transmembrane region" description="Helical" evidence="2">
    <location>
        <begin position="289"/>
        <end position="312"/>
    </location>
</feature>
<comment type="function">
    <text evidence="1">Part of the tripartite ATP-independent periplasmic (TRAP) transport system.</text>
</comment>
<keyword evidence="5" id="KW-1185">Reference proteome</keyword>
<dbReference type="EMBL" id="JASCQO010000009">
    <property type="protein sequence ID" value="MDI5932490.1"/>
    <property type="molecule type" value="Genomic_DNA"/>
</dbReference>
<dbReference type="PANTHER" id="PTHR43849">
    <property type="entry name" value="BLL3936 PROTEIN"/>
    <property type="match status" value="1"/>
</dbReference>
<feature type="transmembrane region" description="Helical" evidence="2">
    <location>
        <begin position="361"/>
        <end position="378"/>
    </location>
</feature>